<keyword evidence="3" id="KW-0805">Transcription regulation</keyword>
<dbReference type="InterPro" id="IPR002078">
    <property type="entry name" value="Sigma_54_int"/>
</dbReference>
<dbReference type="SUPFAM" id="SSF46689">
    <property type="entry name" value="Homeodomain-like"/>
    <property type="match status" value="1"/>
</dbReference>
<evidence type="ECO:0000313" key="8">
    <source>
        <dbReference type="EMBL" id="PJE78839.1"/>
    </source>
</evidence>
<dbReference type="PROSITE" id="PS00675">
    <property type="entry name" value="SIGMA54_INTERACT_1"/>
    <property type="match status" value="1"/>
</dbReference>
<evidence type="ECO:0000256" key="3">
    <source>
        <dbReference type="ARBA" id="ARBA00023015"/>
    </source>
</evidence>
<dbReference type="GO" id="GO:0043565">
    <property type="term" value="F:sequence-specific DNA binding"/>
    <property type="evidence" value="ECO:0007669"/>
    <property type="project" value="InterPro"/>
</dbReference>
<dbReference type="Gene3D" id="1.10.10.60">
    <property type="entry name" value="Homeodomain-like"/>
    <property type="match status" value="1"/>
</dbReference>
<keyword evidence="5" id="KW-0010">Activator</keyword>
<keyword evidence="6" id="KW-0804">Transcription</keyword>
<dbReference type="SMART" id="SM00382">
    <property type="entry name" value="AAA"/>
    <property type="match status" value="1"/>
</dbReference>
<dbReference type="Gene3D" id="3.40.50.300">
    <property type="entry name" value="P-loop containing nucleotide triphosphate hydrolases"/>
    <property type="match status" value="1"/>
</dbReference>
<evidence type="ECO:0000256" key="4">
    <source>
        <dbReference type="ARBA" id="ARBA00023125"/>
    </source>
</evidence>
<feature type="domain" description="Sigma-54 factor interaction" evidence="7">
    <location>
        <begin position="266"/>
        <end position="496"/>
    </location>
</feature>
<evidence type="ECO:0000256" key="6">
    <source>
        <dbReference type="ARBA" id="ARBA00023163"/>
    </source>
</evidence>
<dbReference type="PROSITE" id="PS50045">
    <property type="entry name" value="SIGMA54_INTERACT_4"/>
    <property type="match status" value="1"/>
</dbReference>
<dbReference type="CDD" id="cd00009">
    <property type="entry name" value="AAA"/>
    <property type="match status" value="1"/>
</dbReference>
<dbReference type="AlphaFoldDB" id="A0A2H9T6L9"/>
<dbReference type="FunFam" id="3.40.50.300:FF:000006">
    <property type="entry name" value="DNA-binding transcriptional regulator NtrC"/>
    <property type="match status" value="1"/>
</dbReference>
<reference evidence="8" key="1">
    <citation type="journal article" date="2017" name="Appl. Environ. Microbiol.">
        <title>Molecular characterization of an Endozoicomonas-like organism causing infection in king scallop Pecten maximus L.</title>
        <authorList>
            <person name="Cano I."/>
            <person name="van Aerle R."/>
            <person name="Ross S."/>
            <person name="Verner-Jeffreys D.W."/>
            <person name="Paley R.K."/>
            <person name="Rimmer G."/>
            <person name="Ryder D."/>
            <person name="Hooper P."/>
            <person name="Stone D."/>
            <person name="Feist S.W."/>
        </authorList>
    </citation>
    <scope>NUCLEOTIDE SEQUENCE</scope>
</reference>
<dbReference type="GO" id="GO:0005524">
    <property type="term" value="F:ATP binding"/>
    <property type="evidence" value="ECO:0007669"/>
    <property type="project" value="UniProtKB-KW"/>
</dbReference>
<evidence type="ECO:0000259" key="7">
    <source>
        <dbReference type="PROSITE" id="PS50045"/>
    </source>
</evidence>
<accession>A0A2H9T6L9</accession>
<dbReference type="PROSITE" id="PS00676">
    <property type="entry name" value="SIGMA54_INTERACT_2"/>
    <property type="match status" value="1"/>
</dbReference>
<proteinExistence type="predicted"/>
<name>A0A2H9T6L9_9ZZZZ</name>
<sequence length="616" mass="68578">MKSCARLISIQSTVLRFVQVLSRMLNLDVEVVDDNLVRIAGTGPYSSDLGRPLTTGTNAFKSVINSRKYKVIENSGKDPECLMCCRRVSCLEKAFLGVPVMFHGDCIGVVSLVCFNAEQRERLLGNIDLYMESIENVAQLFIAKTMESLYHDKVKDSEHIIKVLGESLLEGFLELDSKGFCQSMNRAAKLQLGICENSRITGVQVRPFGRKRESKQGVDDFIIMVAGKEKILPGKMLKLDKQRILLLCAAHKPQVILGTYGIKTELIGESRAVIRLKQKIDKIVNSPSSVLIHGESGSGKEVVARIIHEAGNRRHQPFVAINCAAIPEQLLESELFGYARGAFTGASAQGRDGLVKKADGGILFLDEIGDMPLYLQAKLLRVLDRREITPVGTSSVIPVNIRVISATHQDFFQLLDGRRFREDLYYRLNVIPLELAPLREREGDVELLVNYFLAKHAKALGIPKPVMDKDAMTCLRCWHWPGNVRELANTVEYLANMVDPGGVITPHELPDYFLNKQKSGRNPEGRFQGIAKSTHHSEGTGDWVMNEFSAHQVPSSPEKSSLKLEDMEKQLIEKALEYYGPRGGKQKVADELGIGIATLYRKIKKFGLDDTVEGIS</sequence>
<protein>
    <submittedName>
        <fullName evidence="8">DNA-binding transcriptional activator HyfR</fullName>
    </submittedName>
</protein>
<keyword evidence="2" id="KW-0067">ATP-binding</keyword>
<dbReference type="InterPro" id="IPR058031">
    <property type="entry name" value="AAA_lid_NorR"/>
</dbReference>
<dbReference type="InterPro" id="IPR025944">
    <property type="entry name" value="Sigma_54_int_dom_CS"/>
</dbReference>
<dbReference type="InterPro" id="IPR025662">
    <property type="entry name" value="Sigma_54_int_dom_ATP-bd_1"/>
</dbReference>
<gene>
    <name evidence="8" type="primary">hyfR</name>
    <name evidence="8" type="ORF">CI610_02212</name>
</gene>
<keyword evidence="1" id="KW-0547">Nucleotide-binding</keyword>
<dbReference type="PANTHER" id="PTHR32071">
    <property type="entry name" value="TRANSCRIPTIONAL REGULATORY PROTEIN"/>
    <property type="match status" value="1"/>
</dbReference>
<dbReference type="InterPro" id="IPR029016">
    <property type="entry name" value="GAF-like_dom_sf"/>
</dbReference>
<evidence type="ECO:0000256" key="5">
    <source>
        <dbReference type="ARBA" id="ARBA00023159"/>
    </source>
</evidence>
<dbReference type="InterPro" id="IPR002197">
    <property type="entry name" value="HTH_Fis"/>
</dbReference>
<dbReference type="Pfam" id="PF25601">
    <property type="entry name" value="AAA_lid_14"/>
    <property type="match status" value="1"/>
</dbReference>
<comment type="caution">
    <text evidence="8">The sequence shown here is derived from an EMBL/GenBank/DDBJ whole genome shotgun (WGS) entry which is preliminary data.</text>
</comment>
<dbReference type="InterPro" id="IPR009057">
    <property type="entry name" value="Homeodomain-like_sf"/>
</dbReference>
<dbReference type="InterPro" id="IPR027417">
    <property type="entry name" value="P-loop_NTPase"/>
</dbReference>
<keyword evidence="4 8" id="KW-0238">DNA-binding</keyword>
<dbReference type="PROSITE" id="PS00688">
    <property type="entry name" value="SIGMA54_INTERACT_3"/>
    <property type="match status" value="1"/>
</dbReference>
<dbReference type="Pfam" id="PF02954">
    <property type="entry name" value="HTH_8"/>
    <property type="match status" value="1"/>
</dbReference>
<evidence type="ECO:0000256" key="2">
    <source>
        <dbReference type="ARBA" id="ARBA00022840"/>
    </source>
</evidence>
<dbReference type="Gene3D" id="3.30.450.40">
    <property type="match status" value="1"/>
</dbReference>
<dbReference type="Pfam" id="PF00158">
    <property type="entry name" value="Sigma54_activat"/>
    <property type="match status" value="1"/>
</dbReference>
<dbReference type="EMBL" id="NSIT01000123">
    <property type="protein sequence ID" value="PJE78839.1"/>
    <property type="molecule type" value="Genomic_DNA"/>
</dbReference>
<dbReference type="InterPro" id="IPR025943">
    <property type="entry name" value="Sigma_54_int_dom_ATP-bd_2"/>
</dbReference>
<dbReference type="InterPro" id="IPR003593">
    <property type="entry name" value="AAA+_ATPase"/>
</dbReference>
<dbReference type="Gene3D" id="1.10.8.60">
    <property type="match status" value="1"/>
</dbReference>
<organism evidence="8">
    <name type="scientific">invertebrate metagenome</name>
    <dbReference type="NCBI Taxonomy" id="1711999"/>
    <lineage>
        <taxon>unclassified sequences</taxon>
        <taxon>metagenomes</taxon>
        <taxon>organismal metagenomes</taxon>
    </lineage>
</organism>
<evidence type="ECO:0000256" key="1">
    <source>
        <dbReference type="ARBA" id="ARBA00022741"/>
    </source>
</evidence>
<dbReference type="PANTHER" id="PTHR32071:SF117">
    <property type="entry name" value="PTS-DEPENDENT DIHYDROXYACETONE KINASE OPERON REGULATORY PROTEIN-RELATED"/>
    <property type="match status" value="1"/>
</dbReference>
<dbReference type="GO" id="GO:0006355">
    <property type="term" value="P:regulation of DNA-templated transcription"/>
    <property type="evidence" value="ECO:0007669"/>
    <property type="project" value="InterPro"/>
</dbReference>
<dbReference type="SUPFAM" id="SSF52540">
    <property type="entry name" value="P-loop containing nucleoside triphosphate hydrolases"/>
    <property type="match status" value="1"/>
</dbReference>